<reference evidence="3" key="1">
    <citation type="submission" date="2021-05" db="EMBL/GenBank/DDBJ databases">
        <title>Complete genome sequence of the cellulolytic planctomycete Telmatocola sphagniphila SP2T and characterization of the first cellulase from planctomycetes.</title>
        <authorList>
            <person name="Rakitin A.L."/>
            <person name="Beletsky A.V."/>
            <person name="Naumoff D.G."/>
            <person name="Kulichevskaya I.S."/>
            <person name="Mardanov A.V."/>
            <person name="Ravin N.V."/>
            <person name="Dedysh S.N."/>
        </authorList>
    </citation>
    <scope>NUCLEOTIDE SEQUENCE</scope>
    <source>
        <strain evidence="3">SP2T</strain>
    </source>
</reference>
<dbReference type="NCBIfam" id="TIGR02601">
    <property type="entry name" value="autotrns_rpt"/>
    <property type="match status" value="2"/>
</dbReference>
<evidence type="ECO:0000256" key="1">
    <source>
        <dbReference type="ARBA" id="ARBA00022729"/>
    </source>
</evidence>
<feature type="chain" id="PRO_5034710740" evidence="2">
    <location>
        <begin position="22"/>
        <end position="1012"/>
    </location>
</feature>
<accession>A0A8E6B413</accession>
<dbReference type="AlphaFoldDB" id="A0A8E6B413"/>
<sequence length="1012" mass="103270">MPLRLLLSCLLLVLWNFPAQSQTTHIWNNASSGLWSASANWHLNLAPNDPILSIARFQSLGSGIANQAGLGSSSFSILGLELNGNYSWSLGQSSDSGVLNLGSRGLLLDAGSTKAVTLNYRLNLTDDQKWDTAGSTVTHLGALSGSNALTKSGLGTLVLDNASNSFSGSISVDAGTLQIGSSSNNAAQFALHGNSVDLASGTTLVTAGSSPNLNIGRLSGSGVVNLASTGILNLFAYENGAFSGSITASGGLYIRGTNTQQAFTGNTSGIGASTNILTSATLVLGGSNATSGTLASSTINVQQGSLILDNSSFSANRIPDTAAMNLYGANLTLIGNSAGTIETMGTLTLLNSGPSNIQVIHNGGSGGTELKFANSGTLRGSSTSMTVNFVGVGGTLGSEGANPRISFAGAMYFSSDTGMISNSMTSPSFGWGTVNNTSWAGVKQLSNGSYTVYALSDTLRTELDLANTPGNERVSYTPNPLSSPLTLTNNLKTGALKIIPSAPGQSLNLNSGLYLQTNALMLAGPYSFSINGGLGSYLMESVNFRYVYVLDPSAVLSMNGNMTAALQPVIKTGAGFLELNGTTSQLVFNAGLNIFPICVSQGVLRGTPTTLGGGTSSSGIRSTYLLVGGVLEISGGGTFSRAVGVDGTVLGGGLRFDNGSTIRGDGGFSAYNGNATVTLVTAIGGTTPANLVWNDGKFLADGYAFLLGSIKADSRLDFTNSIGLDNGASTNPYSVREIRVADNPNSTTDIMRLSGVISGSKNSDLLKTDAGTLELTGANTYAGNTIVKGGTLVLSGSYTGGGNFTVNAGATLQINSNFTLNSSISGSGNVVLSGNSTLTGTGVITGRFTLQPGSTLAPTGFGSLTMGNATWMGGSTFVLNYNTAVTSPIPSVDNSVVKAVNGAILDLSNLSSSNRMNLQLNAIPGGSGSDSSVVYTFAQYPQILGLTPGNVSQLFNITGNYSGTPLVSYIHASSDILQVSFTPAPEPTSLLLGAALGLGLWRFRRKKGIKLN</sequence>
<dbReference type="InterPro" id="IPR013425">
    <property type="entry name" value="Autotrns_rpt"/>
</dbReference>
<dbReference type="EMBL" id="CP074694">
    <property type="protein sequence ID" value="QVL31482.1"/>
    <property type="molecule type" value="Genomic_DNA"/>
</dbReference>
<name>A0A8E6B413_9BACT</name>
<protein>
    <submittedName>
        <fullName evidence="3">Autotransporter-associated beta strand repeat-containing protein</fullName>
    </submittedName>
</protein>
<dbReference type="KEGG" id="tsph:KIH39_21955"/>
<gene>
    <name evidence="3" type="ORF">KIH39_21955</name>
</gene>
<dbReference type="Proteomes" id="UP000676194">
    <property type="component" value="Chromosome"/>
</dbReference>
<proteinExistence type="predicted"/>
<evidence type="ECO:0000256" key="2">
    <source>
        <dbReference type="SAM" id="SignalP"/>
    </source>
</evidence>
<dbReference type="RefSeq" id="WP_213495389.1">
    <property type="nucleotide sequence ID" value="NZ_CP074694.1"/>
</dbReference>
<evidence type="ECO:0000313" key="3">
    <source>
        <dbReference type="EMBL" id="QVL31482.1"/>
    </source>
</evidence>
<keyword evidence="1 2" id="KW-0732">Signal</keyword>
<evidence type="ECO:0000313" key="4">
    <source>
        <dbReference type="Proteomes" id="UP000676194"/>
    </source>
</evidence>
<feature type="signal peptide" evidence="2">
    <location>
        <begin position="1"/>
        <end position="21"/>
    </location>
</feature>
<keyword evidence="4" id="KW-1185">Reference proteome</keyword>
<dbReference type="Pfam" id="PF12951">
    <property type="entry name" value="PATR"/>
    <property type="match status" value="2"/>
</dbReference>
<organism evidence="3 4">
    <name type="scientific">Telmatocola sphagniphila</name>
    <dbReference type="NCBI Taxonomy" id="1123043"/>
    <lineage>
        <taxon>Bacteria</taxon>
        <taxon>Pseudomonadati</taxon>
        <taxon>Planctomycetota</taxon>
        <taxon>Planctomycetia</taxon>
        <taxon>Gemmatales</taxon>
        <taxon>Gemmataceae</taxon>
    </lineage>
</organism>